<feature type="compositionally biased region" description="Basic and acidic residues" evidence="4">
    <location>
        <begin position="414"/>
        <end position="424"/>
    </location>
</feature>
<feature type="domain" description="PDZ" evidence="5">
    <location>
        <begin position="215"/>
        <end position="296"/>
    </location>
</feature>
<dbReference type="InterPro" id="IPR041489">
    <property type="entry name" value="PDZ_6"/>
</dbReference>
<comment type="caution">
    <text evidence="6">The sequence shown here is derived from an EMBL/GenBank/DDBJ whole genome shotgun (WGS) entry which is preliminary data.</text>
</comment>
<accession>A0ABD2L4L6</accession>
<dbReference type="SUPFAM" id="SSF50156">
    <property type="entry name" value="PDZ domain-like"/>
    <property type="match status" value="2"/>
</dbReference>
<dbReference type="InterPro" id="IPR036034">
    <property type="entry name" value="PDZ_sf"/>
</dbReference>
<evidence type="ECO:0000313" key="6">
    <source>
        <dbReference type="EMBL" id="KAL3110168.1"/>
    </source>
</evidence>
<keyword evidence="3" id="KW-0677">Repeat</keyword>
<name>A0ABD2L4L6_9BILA</name>
<proteinExistence type="predicted"/>
<feature type="compositionally biased region" description="Basic and acidic residues" evidence="4">
    <location>
        <begin position="485"/>
        <end position="503"/>
    </location>
</feature>
<dbReference type="Pfam" id="PF00595">
    <property type="entry name" value="PDZ"/>
    <property type="match status" value="1"/>
</dbReference>
<dbReference type="SMART" id="SM00228">
    <property type="entry name" value="PDZ"/>
    <property type="match status" value="2"/>
</dbReference>
<dbReference type="Gene3D" id="2.30.42.10">
    <property type="match status" value="2"/>
</dbReference>
<keyword evidence="2" id="KW-1003">Cell membrane</keyword>
<dbReference type="Pfam" id="PF17820">
    <property type="entry name" value="PDZ_6"/>
    <property type="match status" value="1"/>
</dbReference>
<dbReference type="PROSITE" id="PS50106">
    <property type="entry name" value="PDZ"/>
    <property type="match status" value="2"/>
</dbReference>
<dbReference type="AlphaFoldDB" id="A0ABD2L4L6"/>
<evidence type="ECO:0000256" key="1">
    <source>
        <dbReference type="ARBA" id="ARBA00004236"/>
    </source>
</evidence>
<dbReference type="InterPro" id="IPR051067">
    <property type="entry name" value="NHER"/>
</dbReference>
<dbReference type="PANTHER" id="PTHR14191:SF3">
    <property type="entry name" value="NA(+)_H(+) EXCHANGE REGULATORY COFACTOR-LIKE PROTEIN NRFL-1"/>
    <property type="match status" value="1"/>
</dbReference>
<keyword evidence="7" id="KW-1185">Reference proteome</keyword>
<protein>
    <recommendedName>
        <fullName evidence="5">PDZ domain-containing protein</fullName>
    </recommendedName>
</protein>
<comment type="subcellular location">
    <subcellularLocation>
        <location evidence="1">Cell membrane</location>
    </subcellularLocation>
</comment>
<dbReference type="CDD" id="cd06768">
    <property type="entry name" value="PDZ_NHERF-like"/>
    <property type="match status" value="2"/>
</dbReference>
<sequence length="503" mass="55123">MRSVPIPRLCVVEKSSAECEYGFNLHAERGKGQFVGAVDIGSPADLSGLRPGDHIIAVNGESIGDLSHKEVVHRIKSNATRCSLLVLDEESVQWFKERNVPLSNEGIGSLAATLSKNGGQIIGEEKPQSNEESSSCRSASDASVADPTPFPAAQIIAQSQEESFPSEYSSPSPLLPVLSSAANFSTATIPRHHQTPIEAPTSAQLKAAGPKPRLCALIKKSPIDEFGFNLHAERGKGHFVGAVDKGGIADDAGLETGQRIVGVNGRLVSAQTPHKEIVKLIKSDPLKTVLLVASEEADRFYAEKGLAFSYDHLLVFDQSPQNGRNWTNSDALKSPSQRLSNMRQRKEFVTEQQQKASPPPAVAVQIKVRADNRTNIQIKEAFCEQKPNEMAMPKVEHCAEHSPAEVFSTDEKQTFGQNESEKRQNGKYVLSGLSPEISPPPYQKKNMSNSSRTNSPEEQKGNFHEIFALSAQEARQRMKGRKRDPRKEGKMTLEEKHRLILNL</sequence>
<dbReference type="PANTHER" id="PTHR14191">
    <property type="entry name" value="PDZ DOMAIN CONTAINING PROTEIN"/>
    <property type="match status" value="1"/>
</dbReference>
<evidence type="ECO:0000259" key="5">
    <source>
        <dbReference type="PROSITE" id="PS50106"/>
    </source>
</evidence>
<feature type="compositionally biased region" description="Polar residues" evidence="4">
    <location>
        <begin position="445"/>
        <end position="454"/>
    </location>
</feature>
<evidence type="ECO:0000256" key="2">
    <source>
        <dbReference type="ARBA" id="ARBA00022475"/>
    </source>
</evidence>
<dbReference type="EMBL" id="JBICBT010000549">
    <property type="protein sequence ID" value="KAL3110168.1"/>
    <property type="molecule type" value="Genomic_DNA"/>
</dbReference>
<evidence type="ECO:0000313" key="7">
    <source>
        <dbReference type="Proteomes" id="UP001620626"/>
    </source>
</evidence>
<dbReference type="Proteomes" id="UP001620626">
    <property type="component" value="Unassembled WGS sequence"/>
</dbReference>
<dbReference type="InterPro" id="IPR001478">
    <property type="entry name" value="PDZ"/>
</dbReference>
<feature type="domain" description="PDZ" evidence="5">
    <location>
        <begin position="9"/>
        <end position="90"/>
    </location>
</feature>
<gene>
    <name evidence="6" type="ORF">niasHT_015771</name>
</gene>
<feature type="region of interest" description="Disordered" evidence="4">
    <location>
        <begin position="120"/>
        <end position="147"/>
    </location>
</feature>
<reference evidence="6 7" key="1">
    <citation type="submission" date="2024-10" db="EMBL/GenBank/DDBJ databases">
        <authorList>
            <person name="Kim D."/>
        </authorList>
    </citation>
    <scope>NUCLEOTIDE SEQUENCE [LARGE SCALE GENOMIC DNA]</scope>
    <source>
        <strain evidence="6">BH-2024</strain>
    </source>
</reference>
<evidence type="ECO:0000256" key="4">
    <source>
        <dbReference type="SAM" id="MobiDB-lite"/>
    </source>
</evidence>
<keyword evidence="2" id="KW-0472">Membrane</keyword>
<evidence type="ECO:0000256" key="3">
    <source>
        <dbReference type="ARBA" id="ARBA00022737"/>
    </source>
</evidence>
<organism evidence="6 7">
    <name type="scientific">Heterodera trifolii</name>
    <dbReference type="NCBI Taxonomy" id="157864"/>
    <lineage>
        <taxon>Eukaryota</taxon>
        <taxon>Metazoa</taxon>
        <taxon>Ecdysozoa</taxon>
        <taxon>Nematoda</taxon>
        <taxon>Chromadorea</taxon>
        <taxon>Rhabditida</taxon>
        <taxon>Tylenchina</taxon>
        <taxon>Tylenchomorpha</taxon>
        <taxon>Tylenchoidea</taxon>
        <taxon>Heteroderidae</taxon>
        <taxon>Heteroderinae</taxon>
        <taxon>Heterodera</taxon>
    </lineage>
</organism>
<feature type="compositionally biased region" description="Low complexity" evidence="4">
    <location>
        <begin position="130"/>
        <end position="143"/>
    </location>
</feature>
<feature type="region of interest" description="Disordered" evidence="4">
    <location>
        <begin position="414"/>
        <end position="503"/>
    </location>
</feature>